<evidence type="ECO:0000256" key="2">
    <source>
        <dbReference type="ARBA" id="ARBA00010248"/>
    </source>
</evidence>
<dbReference type="RefSeq" id="WP_223909915.1">
    <property type="nucleotide sequence ID" value="NZ_AP024238.1"/>
</dbReference>
<dbReference type="InterPro" id="IPR034746">
    <property type="entry name" value="POTRA"/>
</dbReference>
<evidence type="ECO:0000256" key="5">
    <source>
        <dbReference type="ARBA" id="ARBA00022692"/>
    </source>
</evidence>
<dbReference type="InterPro" id="IPR010827">
    <property type="entry name" value="BamA/TamA_POTRA"/>
</dbReference>
<proteinExistence type="inferred from homology"/>
<evidence type="ECO:0000256" key="10">
    <source>
        <dbReference type="ARBA" id="ARBA00093548"/>
    </source>
</evidence>
<comment type="similarity">
    <text evidence="2">Belongs to the TamA family.</text>
</comment>
<feature type="chain" id="PRO_5045358747" description="Translocation and assembly module subunit TamA" evidence="11">
    <location>
        <begin position="24"/>
        <end position="605"/>
    </location>
</feature>
<organism evidence="13 14">
    <name type="scientific">Rhodoferax lithotrophicus</name>
    <dbReference type="NCBI Taxonomy" id="2798804"/>
    <lineage>
        <taxon>Bacteria</taxon>
        <taxon>Pseudomonadati</taxon>
        <taxon>Pseudomonadota</taxon>
        <taxon>Betaproteobacteria</taxon>
        <taxon>Burkholderiales</taxon>
        <taxon>Comamonadaceae</taxon>
        <taxon>Rhodoferax</taxon>
    </lineage>
</organism>
<dbReference type="Pfam" id="PF07244">
    <property type="entry name" value="POTRA"/>
    <property type="match status" value="1"/>
</dbReference>
<accession>A0ABM7MJN6</accession>
<keyword evidence="5" id="KW-0812">Transmembrane</keyword>
<dbReference type="EMBL" id="AP024238">
    <property type="protein sequence ID" value="BCO26448.1"/>
    <property type="molecule type" value="Genomic_DNA"/>
</dbReference>
<dbReference type="Pfam" id="PF01103">
    <property type="entry name" value="Omp85"/>
    <property type="match status" value="1"/>
</dbReference>
<protein>
    <recommendedName>
        <fullName evidence="3">Translocation and assembly module subunit TamA</fullName>
    </recommendedName>
    <alternativeName>
        <fullName evidence="9">Autotransporter assembly factor TamA</fullName>
    </alternativeName>
</protein>
<dbReference type="Gene3D" id="3.10.20.310">
    <property type="entry name" value="membrane protein fhac"/>
    <property type="match status" value="2"/>
</dbReference>
<dbReference type="PROSITE" id="PS51779">
    <property type="entry name" value="POTRA"/>
    <property type="match status" value="1"/>
</dbReference>
<dbReference type="InterPro" id="IPR039910">
    <property type="entry name" value="D15-like"/>
</dbReference>
<keyword evidence="7" id="KW-0472">Membrane</keyword>
<keyword evidence="14" id="KW-1185">Reference proteome</keyword>
<dbReference type="InterPro" id="IPR000184">
    <property type="entry name" value="Bac_surfAg_D15"/>
</dbReference>
<name>A0ABM7MJN6_9BURK</name>
<evidence type="ECO:0000259" key="12">
    <source>
        <dbReference type="PROSITE" id="PS51779"/>
    </source>
</evidence>
<dbReference type="PANTHER" id="PTHR12815">
    <property type="entry name" value="SORTING AND ASSEMBLY MACHINERY SAMM50 PROTEIN FAMILY MEMBER"/>
    <property type="match status" value="1"/>
</dbReference>
<dbReference type="Pfam" id="PF17243">
    <property type="entry name" value="POTRA_TamA_1"/>
    <property type="match status" value="1"/>
</dbReference>
<evidence type="ECO:0000256" key="8">
    <source>
        <dbReference type="ARBA" id="ARBA00023237"/>
    </source>
</evidence>
<dbReference type="PANTHER" id="PTHR12815:SF47">
    <property type="entry name" value="TRANSLOCATION AND ASSEMBLY MODULE SUBUNIT TAMA"/>
    <property type="match status" value="1"/>
</dbReference>
<dbReference type="InterPro" id="IPR035243">
    <property type="entry name" value="TamA_POTRA_Dom_1"/>
</dbReference>
<evidence type="ECO:0000256" key="1">
    <source>
        <dbReference type="ARBA" id="ARBA00004442"/>
    </source>
</evidence>
<evidence type="ECO:0000256" key="7">
    <source>
        <dbReference type="ARBA" id="ARBA00023136"/>
    </source>
</evidence>
<keyword evidence="8" id="KW-0998">Cell outer membrane</keyword>
<evidence type="ECO:0000256" key="4">
    <source>
        <dbReference type="ARBA" id="ARBA00022452"/>
    </source>
</evidence>
<reference evidence="13 14" key="1">
    <citation type="journal article" date="2021" name="Microbiol. Spectr.">
        <title>A Single Bacterium Capable of Oxidation and Reduction of Iron at Circumneutral pH.</title>
        <authorList>
            <person name="Kato S."/>
            <person name="Ohkuma M."/>
        </authorList>
    </citation>
    <scope>NUCLEOTIDE SEQUENCE [LARGE SCALE GENOMIC DNA]</scope>
    <source>
        <strain evidence="13 14">MIZ03</strain>
    </source>
</reference>
<keyword evidence="6 11" id="KW-0732">Signal</keyword>
<dbReference type="Gene3D" id="2.40.160.50">
    <property type="entry name" value="membrane protein fhac: a member of the omp85/tpsb transporter family"/>
    <property type="match status" value="1"/>
</dbReference>
<evidence type="ECO:0000256" key="9">
    <source>
        <dbReference type="ARBA" id="ARBA00033063"/>
    </source>
</evidence>
<feature type="signal peptide" evidence="11">
    <location>
        <begin position="1"/>
        <end position="23"/>
    </location>
</feature>
<evidence type="ECO:0000256" key="11">
    <source>
        <dbReference type="SAM" id="SignalP"/>
    </source>
</evidence>
<dbReference type="Proteomes" id="UP000824366">
    <property type="component" value="Chromosome"/>
</dbReference>
<evidence type="ECO:0000256" key="3">
    <source>
        <dbReference type="ARBA" id="ARBA00015419"/>
    </source>
</evidence>
<comment type="subunit">
    <text evidence="10">Interacts with TamB to form the translocation and assembly module (TAM).</text>
</comment>
<evidence type="ECO:0000313" key="13">
    <source>
        <dbReference type="EMBL" id="BCO26448.1"/>
    </source>
</evidence>
<sequence>MNLPTKRFWLLCLWLVTWPASWAATDQPATPAVGFDIRIEAPTEMAQLLSRHLELQRYRELTDLSVEELDRLQDVAKDDARQLLGTLGYFSPSIHIERQNDPSGQAPPVIHIQVDPGEPTRVSQVQIHFTGVIATQADAAPQREQIQDKWTLRTGEPFTQTAWDNAKQQALRQLTTQNFPEGRISQALADIDPDSHLAQLHITLDSGAAYRTGALAIEGLQRFDAELVQRFARLTPGTPYRQLDLVAAQQRLSDSGYFDSVFVMIDTSTAPEAATVRIKLREARLQKLVLGVGASTDSGPRLSVEHTHHKVPGIGWRAVSKLQLERNNSAIGTELTAPPDTDNWRWGASVLVQNQLLGTLDVTSQQLRGGRKQSSERIDRNIYVQYDRAESVSTDTTAPVLAQSISANYAFAVRYYDSLPFPSSGWGWGAELGGGSTLGNQPQAYTRWLTRWQGFLRLGQPGSTAASSARLAMRAAAGAIVSQENISLPSTQLFLAGGDNSVRGYALHEIGVTLADGSITAGRYLTTCSIEWQQPIRIKGQLSDWESTVFVDAGAVANQPSELRTKVGVGVGARWKSPVGPLQIDLAYGVDVQRFRLHMNLGFTF</sequence>
<feature type="domain" description="POTRA" evidence="12">
    <location>
        <begin position="210"/>
        <end position="283"/>
    </location>
</feature>
<evidence type="ECO:0000256" key="6">
    <source>
        <dbReference type="ARBA" id="ARBA00022729"/>
    </source>
</evidence>
<gene>
    <name evidence="13" type="ORF">MIZ03_1331</name>
</gene>
<evidence type="ECO:0000313" key="14">
    <source>
        <dbReference type="Proteomes" id="UP000824366"/>
    </source>
</evidence>
<comment type="subcellular location">
    <subcellularLocation>
        <location evidence="1">Cell outer membrane</location>
    </subcellularLocation>
</comment>
<keyword evidence="4" id="KW-1134">Transmembrane beta strand</keyword>